<geneLocation type="plasmid" evidence="2">
    <name>pAD1</name>
</geneLocation>
<feature type="transmembrane region" description="Helical" evidence="1">
    <location>
        <begin position="12"/>
        <end position="31"/>
    </location>
</feature>
<sequence>MASIGKSKRGSLLFNGTLSTPFFAITIFLHLHKKKTSDLFTRPLLFIHL</sequence>
<name>Q8VT45_ENTFL</name>
<keyword evidence="1" id="KW-0812">Transmembrane</keyword>
<keyword evidence="1" id="KW-1133">Transmembrane helix</keyword>
<dbReference type="AlphaFoldDB" id="Q8VT45"/>
<proteinExistence type="predicted"/>
<organism evidence="2">
    <name type="scientific">Enterococcus faecalis</name>
    <name type="common">Streptococcus faecalis</name>
    <dbReference type="NCBI Taxonomy" id="1351"/>
    <lineage>
        <taxon>Bacteria</taxon>
        <taxon>Bacillati</taxon>
        <taxon>Bacillota</taxon>
        <taxon>Bacilli</taxon>
        <taxon>Lactobacillales</taxon>
        <taxon>Enterococcaceae</taxon>
        <taxon>Enterococcus</taxon>
    </lineage>
</organism>
<accession>Q8VT45</accession>
<reference evidence="2" key="1">
    <citation type="journal article" date="2001" name="Plasmid">
        <title>Completion of the nucleotide sequence of the Enterococcus faecalis conjugative virulence plasmid pAD1 and identification of a second transfer origin.</title>
        <authorList>
            <person name="Francia M.V."/>
            <person name="Haas W."/>
            <person name="Wirth R."/>
            <person name="Samberger E."/>
            <person name="Muscholl-Silberhorn A."/>
            <person name="Gilmore M.S."/>
            <person name="Ike Y."/>
            <person name="Weaver K.E."/>
            <person name="An F.Y."/>
            <person name="Clewell D.B."/>
        </authorList>
    </citation>
    <scope>NUCLEOTIDE SEQUENCE</scope>
    <source>
        <strain evidence="2">DS16</strain>
        <plasmid evidence="2">pAD1</plasmid>
    </source>
</reference>
<keyword evidence="1" id="KW-0472">Membrane</keyword>
<evidence type="ECO:0000313" key="2">
    <source>
        <dbReference type="EMBL" id="AAL59449.1"/>
    </source>
</evidence>
<evidence type="ECO:0000256" key="1">
    <source>
        <dbReference type="SAM" id="Phobius"/>
    </source>
</evidence>
<keyword evidence="2" id="KW-0614">Plasmid</keyword>
<protein>
    <submittedName>
        <fullName evidence="2">Uncharacterized protein</fullName>
    </submittedName>
</protein>
<dbReference type="EMBL" id="AH011360">
    <property type="protein sequence ID" value="AAL59449.1"/>
    <property type="molecule type" value="Genomic_DNA"/>
</dbReference>